<dbReference type="EMBL" id="JBEOQB010000004">
    <property type="protein sequence ID" value="MEZ0453249.1"/>
    <property type="molecule type" value="Genomic_DNA"/>
</dbReference>
<name>A0ABV4HFF7_9SPHI</name>
<dbReference type="RefSeq" id="WP_370483491.1">
    <property type="nucleotide sequence ID" value="NZ_JBEOQA010000002.1"/>
</dbReference>
<keyword evidence="2" id="KW-1185">Reference proteome</keyword>
<evidence type="ECO:0000313" key="2">
    <source>
        <dbReference type="Proteomes" id="UP001566204"/>
    </source>
</evidence>
<comment type="caution">
    <text evidence="1">The sequence shown here is derived from an EMBL/GenBank/DDBJ whole genome shotgun (WGS) entry which is preliminary data.</text>
</comment>
<organism evidence="1 2">
    <name type="scientific">Sphingobacterium thalpophilum</name>
    <dbReference type="NCBI Taxonomy" id="259"/>
    <lineage>
        <taxon>Bacteria</taxon>
        <taxon>Pseudomonadati</taxon>
        <taxon>Bacteroidota</taxon>
        <taxon>Sphingobacteriia</taxon>
        <taxon>Sphingobacteriales</taxon>
        <taxon>Sphingobacteriaceae</taxon>
        <taxon>Sphingobacterium</taxon>
    </lineage>
</organism>
<gene>
    <name evidence="1" type="ORF">ABTW24_16760</name>
</gene>
<proteinExistence type="predicted"/>
<dbReference type="PROSITE" id="PS51257">
    <property type="entry name" value="PROKAR_LIPOPROTEIN"/>
    <property type="match status" value="1"/>
</dbReference>
<protein>
    <recommendedName>
        <fullName evidence="3">Lipoprotein</fullName>
    </recommendedName>
</protein>
<sequence length="141" mass="16521">MLIRIENSVLIFISLFFMGCSSSKNFTTFSKQIYKAQKGKKKCGVSPKLSFESRKKLADTIDFIDYSNDTVYCLESYYIETGEYYGAIWTKKGTVEFKVHLNNLEYGQNFFIKRLYKMIENWDLPALRKLKENQVVCLEVV</sequence>
<accession>A0ABV4HFF7</accession>
<evidence type="ECO:0000313" key="1">
    <source>
        <dbReference type="EMBL" id="MEZ0453249.1"/>
    </source>
</evidence>
<reference evidence="1 2" key="1">
    <citation type="submission" date="2024-06" db="EMBL/GenBank/DDBJ databases">
        <title>Soil Sphingobacterium thalpophilum.</title>
        <authorList>
            <person name="Yang J."/>
            <person name="Li J."/>
        </authorList>
    </citation>
    <scope>NUCLEOTIDE SEQUENCE [LARGE SCALE GENOMIC DNA]</scope>
    <source>
        <strain evidence="1 2">22g91tb</strain>
    </source>
</reference>
<evidence type="ECO:0008006" key="3">
    <source>
        <dbReference type="Google" id="ProtNLM"/>
    </source>
</evidence>
<dbReference type="Proteomes" id="UP001566204">
    <property type="component" value="Unassembled WGS sequence"/>
</dbReference>